<accession>A0A9X1JJM9</accession>
<protein>
    <submittedName>
        <fullName evidence="4">Glycoside hydrolase family 16 protein</fullName>
    </submittedName>
</protein>
<sequence length="332" mass="36746">MARFWLKALAVASCAALPACGAEAVGEPAQSAATGTGVAPLSEDWTLVWEDEFEGTSLDYLKWVPEESCWGGGNNERQCYTDRAENIAVEDGFLYLKARKETFTGPDRPPEIAENPNPQVTREYTSGKIRTRGLHSWKYGRFEVRAKVPAGQGMWPAVWMMPETGEYGGWPLSGEIDILEAVNLGAECDECEGTLGENRHVSALHFGDTSPANAFVSQKSPLPDLSLPSDGFHVYAVEWGEGLIRFLINDRVHFTVPREEWFTASPLAAGNANAPFDKPFYIMANLAVGGKWPEESNELGLDEDTLPNQFVIDWIRVYQCKEDRDTGRACMN</sequence>
<dbReference type="InterPro" id="IPR050546">
    <property type="entry name" value="Glycosyl_Hydrlase_16"/>
</dbReference>
<dbReference type="PANTHER" id="PTHR10963:SF55">
    <property type="entry name" value="GLYCOSIDE HYDROLASE FAMILY 16 PROTEIN"/>
    <property type="match status" value="1"/>
</dbReference>
<feature type="signal peptide" evidence="2">
    <location>
        <begin position="1"/>
        <end position="24"/>
    </location>
</feature>
<dbReference type="InterPro" id="IPR000757">
    <property type="entry name" value="Beta-glucanase-like"/>
</dbReference>
<keyword evidence="4" id="KW-0378">Hydrolase</keyword>
<dbReference type="Proteomes" id="UP001138681">
    <property type="component" value="Unassembled WGS sequence"/>
</dbReference>
<comment type="caution">
    <text evidence="4">The sequence shown here is derived from an EMBL/GenBank/DDBJ whole genome shotgun (WGS) entry which is preliminary data.</text>
</comment>
<gene>
    <name evidence="4" type="ORF">KCG46_00830</name>
</gene>
<organism evidence="4 5">
    <name type="scientific">Erythrobacter crassostreae</name>
    <dbReference type="NCBI Taxonomy" id="2828328"/>
    <lineage>
        <taxon>Bacteria</taxon>
        <taxon>Pseudomonadati</taxon>
        <taxon>Pseudomonadota</taxon>
        <taxon>Alphaproteobacteria</taxon>
        <taxon>Sphingomonadales</taxon>
        <taxon>Erythrobacteraceae</taxon>
        <taxon>Erythrobacter/Porphyrobacter group</taxon>
        <taxon>Erythrobacter</taxon>
    </lineage>
</organism>
<comment type="similarity">
    <text evidence="1">Belongs to the glycosyl hydrolase 16 family.</text>
</comment>
<dbReference type="PANTHER" id="PTHR10963">
    <property type="entry name" value="GLYCOSYL HYDROLASE-RELATED"/>
    <property type="match status" value="1"/>
</dbReference>
<keyword evidence="2" id="KW-0732">Signal</keyword>
<evidence type="ECO:0000313" key="5">
    <source>
        <dbReference type="Proteomes" id="UP001138681"/>
    </source>
</evidence>
<dbReference type="GO" id="GO:0004553">
    <property type="term" value="F:hydrolase activity, hydrolyzing O-glycosyl compounds"/>
    <property type="evidence" value="ECO:0007669"/>
    <property type="project" value="InterPro"/>
</dbReference>
<dbReference type="AlphaFoldDB" id="A0A9X1JJM9"/>
<dbReference type="CDD" id="cd08023">
    <property type="entry name" value="GH16_laminarinase_like"/>
    <property type="match status" value="1"/>
</dbReference>
<evidence type="ECO:0000259" key="3">
    <source>
        <dbReference type="PROSITE" id="PS51762"/>
    </source>
</evidence>
<name>A0A9X1JJM9_9SPHN</name>
<evidence type="ECO:0000256" key="1">
    <source>
        <dbReference type="ARBA" id="ARBA00006865"/>
    </source>
</evidence>
<evidence type="ECO:0000313" key="4">
    <source>
        <dbReference type="EMBL" id="MBV7258115.1"/>
    </source>
</evidence>
<reference evidence="4" key="1">
    <citation type="submission" date="2021-04" db="EMBL/GenBank/DDBJ databases">
        <authorList>
            <person name="Pira H."/>
            <person name="Risdian C."/>
            <person name="Wink J."/>
        </authorList>
    </citation>
    <scope>NUCLEOTIDE SEQUENCE</scope>
    <source>
        <strain evidence="4">WH158</strain>
    </source>
</reference>
<feature type="chain" id="PRO_5040908149" evidence="2">
    <location>
        <begin position="25"/>
        <end position="332"/>
    </location>
</feature>
<dbReference type="GO" id="GO:0005975">
    <property type="term" value="P:carbohydrate metabolic process"/>
    <property type="evidence" value="ECO:0007669"/>
    <property type="project" value="InterPro"/>
</dbReference>
<feature type="domain" description="GH16" evidence="3">
    <location>
        <begin position="42"/>
        <end position="323"/>
    </location>
</feature>
<dbReference type="PROSITE" id="PS51762">
    <property type="entry name" value="GH16_2"/>
    <property type="match status" value="1"/>
</dbReference>
<keyword evidence="5" id="KW-1185">Reference proteome</keyword>
<dbReference type="Pfam" id="PF00722">
    <property type="entry name" value="Glyco_hydro_16"/>
    <property type="match status" value="1"/>
</dbReference>
<evidence type="ECO:0000256" key="2">
    <source>
        <dbReference type="SAM" id="SignalP"/>
    </source>
</evidence>
<proteinExistence type="inferred from homology"/>
<dbReference type="EMBL" id="JAGSPC010000001">
    <property type="protein sequence ID" value="MBV7258115.1"/>
    <property type="molecule type" value="Genomic_DNA"/>
</dbReference>